<feature type="non-terminal residue" evidence="1">
    <location>
        <position position="150"/>
    </location>
</feature>
<dbReference type="GeneID" id="25339814"/>
<dbReference type="Gene3D" id="3.40.50.300">
    <property type="entry name" value="P-loop containing nucleotide triphosphate hydrolases"/>
    <property type="match status" value="1"/>
</dbReference>
<gene>
    <name evidence="1" type="ORF">EMWEY_00058280</name>
</gene>
<proteinExistence type="predicted"/>
<accession>U6M502</accession>
<sequence>MVVVGVCTPQNGTATAAAAAAAEAAEAANASAAAAAAASDAADATDAADAVVIHTEGAAAAEDEDEEAAAAAMNYCMQNWEKNFILLGIKTPQQLQICRKRPIFLLIALNAPILIRMQRAKNEDLTTFLKKEDEVMFGSNTEGGGDGMSA</sequence>
<dbReference type="AlphaFoldDB" id="U6M502"/>
<dbReference type="EMBL" id="HG719100">
    <property type="protein sequence ID" value="CDJ56760.1"/>
    <property type="molecule type" value="Genomic_DNA"/>
</dbReference>
<reference evidence="1" key="1">
    <citation type="submission" date="2013-10" db="EMBL/GenBank/DDBJ databases">
        <title>Genomic analysis of the causative agents of coccidiosis in chickens.</title>
        <authorList>
            <person name="Reid A.J."/>
            <person name="Blake D."/>
            <person name="Billington K."/>
            <person name="Browne H."/>
            <person name="Dunn M."/>
            <person name="Hung S."/>
            <person name="Kawahara F."/>
            <person name="Miranda-Saavedra D."/>
            <person name="Mourier T."/>
            <person name="Nagra H."/>
            <person name="Otto T.D."/>
            <person name="Rawlings N."/>
            <person name="Sanchez A."/>
            <person name="Sanders M."/>
            <person name="Subramaniam C."/>
            <person name="Tay Y."/>
            <person name="Dear P."/>
            <person name="Doerig C."/>
            <person name="Gruber A."/>
            <person name="Parkinson J."/>
            <person name="Shirley M."/>
            <person name="Wan K.L."/>
            <person name="Berriman M."/>
            <person name="Tomley F."/>
            <person name="Pain A."/>
        </authorList>
    </citation>
    <scope>NUCLEOTIDE SEQUENCE [LARGE SCALE GENOMIC DNA]</scope>
    <source>
        <strain evidence="1">Weybridge</strain>
    </source>
</reference>
<organism evidence="1 2">
    <name type="scientific">Eimeria maxima</name>
    <name type="common">Coccidian parasite</name>
    <dbReference type="NCBI Taxonomy" id="5804"/>
    <lineage>
        <taxon>Eukaryota</taxon>
        <taxon>Sar</taxon>
        <taxon>Alveolata</taxon>
        <taxon>Apicomplexa</taxon>
        <taxon>Conoidasida</taxon>
        <taxon>Coccidia</taxon>
        <taxon>Eucoccidiorida</taxon>
        <taxon>Eimeriorina</taxon>
        <taxon>Eimeriidae</taxon>
        <taxon>Eimeria</taxon>
    </lineage>
</organism>
<keyword evidence="2" id="KW-1185">Reference proteome</keyword>
<name>U6M502_EIMMA</name>
<dbReference type="OrthoDB" id="6710946at2759"/>
<evidence type="ECO:0000313" key="1">
    <source>
        <dbReference type="EMBL" id="CDJ56760.1"/>
    </source>
</evidence>
<dbReference type="Proteomes" id="UP000030763">
    <property type="component" value="Unassembled WGS sequence"/>
</dbReference>
<reference evidence="1" key="2">
    <citation type="submission" date="2013-10" db="EMBL/GenBank/DDBJ databases">
        <authorList>
            <person name="Aslett M."/>
        </authorList>
    </citation>
    <scope>NUCLEOTIDE SEQUENCE [LARGE SCALE GENOMIC DNA]</scope>
    <source>
        <strain evidence="1">Weybridge</strain>
    </source>
</reference>
<dbReference type="VEuPathDB" id="ToxoDB:EMWEY_00058280"/>
<dbReference type="RefSeq" id="XP_013332998.1">
    <property type="nucleotide sequence ID" value="XM_013477544.1"/>
</dbReference>
<evidence type="ECO:0000313" key="2">
    <source>
        <dbReference type="Proteomes" id="UP000030763"/>
    </source>
</evidence>
<protein>
    <submittedName>
        <fullName evidence="1">Deoxycytidylate deaminase, putative</fullName>
    </submittedName>
</protein>
<dbReference type="InterPro" id="IPR027417">
    <property type="entry name" value="P-loop_NTPase"/>
</dbReference>